<dbReference type="PANTHER" id="PTHR20935">
    <property type="entry name" value="PHOSPHOGLYCERATE MUTASE-RELATED"/>
    <property type="match status" value="1"/>
</dbReference>
<dbReference type="EC" id="3.1.3.16" evidence="2"/>
<evidence type="ECO:0000256" key="3">
    <source>
        <dbReference type="ARBA" id="ARBA00022801"/>
    </source>
</evidence>
<keyword evidence="3" id="KW-0378">Hydrolase</keyword>
<organism evidence="7 8">
    <name type="scientific">Oopsacas minuta</name>
    <dbReference type="NCBI Taxonomy" id="111878"/>
    <lineage>
        <taxon>Eukaryota</taxon>
        <taxon>Metazoa</taxon>
        <taxon>Porifera</taxon>
        <taxon>Hexactinellida</taxon>
        <taxon>Hexasterophora</taxon>
        <taxon>Lyssacinosida</taxon>
        <taxon>Leucopsacidae</taxon>
        <taxon>Oopsacas</taxon>
    </lineage>
</organism>
<accession>A0AAV7KH67</accession>
<reference evidence="7 8" key="1">
    <citation type="journal article" date="2023" name="BMC Biol.">
        <title>The compact genome of the sponge Oopsacas minuta (Hexactinellida) is lacking key metazoan core genes.</title>
        <authorList>
            <person name="Santini S."/>
            <person name="Schenkelaars Q."/>
            <person name="Jourda C."/>
            <person name="Duchesne M."/>
            <person name="Belahbib H."/>
            <person name="Rocher C."/>
            <person name="Selva M."/>
            <person name="Riesgo A."/>
            <person name="Vervoort M."/>
            <person name="Leys S.P."/>
            <person name="Kodjabachian L."/>
            <person name="Le Bivic A."/>
            <person name="Borchiellini C."/>
            <person name="Claverie J.M."/>
            <person name="Renard E."/>
        </authorList>
    </citation>
    <scope>NUCLEOTIDE SEQUENCE [LARGE SCALE GENOMIC DNA]</scope>
    <source>
        <strain evidence="7">SPO-2</strain>
    </source>
</reference>
<dbReference type="InterPro" id="IPR029033">
    <property type="entry name" value="His_PPase_superfam"/>
</dbReference>
<feature type="chain" id="PRO_5043955939" description="Serine/threonine-protein phosphatase PGAM5, mitochondrial" evidence="6">
    <location>
        <begin position="21"/>
        <end position="257"/>
    </location>
</feature>
<evidence type="ECO:0000313" key="7">
    <source>
        <dbReference type="EMBL" id="KAI6660483.1"/>
    </source>
</evidence>
<name>A0AAV7KH67_9METZ</name>
<comment type="caution">
    <text evidence="7">The sequence shown here is derived from an EMBL/GenBank/DDBJ whole genome shotgun (WGS) entry which is preliminary data.</text>
</comment>
<proteinExistence type="inferred from homology"/>
<dbReference type="InterPro" id="IPR013078">
    <property type="entry name" value="His_Pase_superF_clade-1"/>
</dbReference>
<dbReference type="PANTHER" id="PTHR20935:SF0">
    <property type="entry name" value="SERINE_THREONINE-PROTEIN PHOSPHATASE PGAM5, MITOCHONDRIAL"/>
    <property type="match status" value="1"/>
</dbReference>
<dbReference type="EMBL" id="JAKMXF010000033">
    <property type="protein sequence ID" value="KAI6660483.1"/>
    <property type="molecule type" value="Genomic_DNA"/>
</dbReference>
<evidence type="ECO:0000313" key="8">
    <source>
        <dbReference type="Proteomes" id="UP001165289"/>
    </source>
</evidence>
<evidence type="ECO:0000256" key="6">
    <source>
        <dbReference type="SAM" id="SignalP"/>
    </source>
</evidence>
<dbReference type="SMART" id="SM00855">
    <property type="entry name" value="PGAM"/>
    <property type="match status" value="1"/>
</dbReference>
<dbReference type="SUPFAM" id="SSF53254">
    <property type="entry name" value="Phosphoglycerate mutase-like"/>
    <property type="match status" value="1"/>
</dbReference>
<evidence type="ECO:0000256" key="4">
    <source>
        <dbReference type="ARBA" id="ARBA00039765"/>
    </source>
</evidence>
<keyword evidence="8" id="KW-1185">Reference proteome</keyword>
<dbReference type="InterPro" id="IPR051021">
    <property type="entry name" value="Mito_Ser/Thr_phosphatase"/>
</dbReference>
<keyword evidence="6" id="KW-0732">Signal</keyword>
<dbReference type="GO" id="GO:0005739">
    <property type="term" value="C:mitochondrion"/>
    <property type="evidence" value="ECO:0007669"/>
    <property type="project" value="TreeGrafter"/>
</dbReference>
<dbReference type="GO" id="GO:0004722">
    <property type="term" value="F:protein serine/threonine phosphatase activity"/>
    <property type="evidence" value="ECO:0007669"/>
    <property type="project" value="UniProtKB-EC"/>
</dbReference>
<dbReference type="AlphaFoldDB" id="A0AAV7KH67"/>
<evidence type="ECO:0000256" key="5">
    <source>
        <dbReference type="ARBA" id="ARBA00040722"/>
    </source>
</evidence>
<protein>
    <recommendedName>
        <fullName evidence="4">Serine/threonine-protein phosphatase PGAM5, mitochondrial</fullName>
        <ecNumber evidence="2">3.1.3.16</ecNumber>
    </recommendedName>
    <alternativeName>
        <fullName evidence="5">Serine/threonine-protein phosphatase Pgam5, mitochondrial</fullName>
    </alternativeName>
</protein>
<dbReference type="Proteomes" id="UP001165289">
    <property type="component" value="Unassembled WGS sequence"/>
</dbReference>
<evidence type="ECO:0000256" key="1">
    <source>
        <dbReference type="ARBA" id="ARBA00006717"/>
    </source>
</evidence>
<evidence type="ECO:0000256" key="2">
    <source>
        <dbReference type="ARBA" id="ARBA00013081"/>
    </source>
</evidence>
<gene>
    <name evidence="7" type="ORF">LOD99_14067</name>
</gene>
<dbReference type="Gene3D" id="3.40.50.1240">
    <property type="entry name" value="Phosphoglycerate mutase-like"/>
    <property type="match status" value="1"/>
</dbReference>
<dbReference type="CDD" id="cd07067">
    <property type="entry name" value="HP_PGM_like"/>
    <property type="match status" value="1"/>
</dbReference>
<feature type="signal peptide" evidence="6">
    <location>
        <begin position="1"/>
        <end position="20"/>
    </location>
</feature>
<comment type="similarity">
    <text evidence="1">Belongs to the phosphoglycerate mutase family. BPG-dependent PGAM subfamily.</text>
</comment>
<dbReference type="GO" id="GO:0090141">
    <property type="term" value="P:positive regulation of mitochondrial fission"/>
    <property type="evidence" value="ECO:0007669"/>
    <property type="project" value="TreeGrafter"/>
</dbReference>
<sequence>MNRRLLQLSPLLITSAVCYTYIQRKNLETNPRKILFVYCNNEDSTVKQKWDHNWDKREQNTELELKNTTRTLILIRHGKYEHAEDDDKRVLTELGRIQAKEVGARLKDMNLPINKIIHSDMTRAIETASIIANELHRNIPIEMSSMLREGSPYRPEPGTRIRKEKNYYRDGARIEAAYRKYFYRADKDKDTVEVIVGHSNVFRYFVCRALQLHPDAWLRISLGNCSITIVTIRGDGRVYLEGLGMTGHLPVGNVTYR</sequence>
<dbReference type="Pfam" id="PF00300">
    <property type="entry name" value="His_Phos_1"/>
    <property type="match status" value="1"/>
</dbReference>